<feature type="region of interest" description="Disordered" evidence="1">
    <location>
        <begin position="1"/>
        <end position="20"/>
    </location>
</feature>
<evidence type="ECO:0000256" key="1">
    <source>
        <dbReference type="SAM" id="MobiDB-lite"/>
    </source>
</evidence>
<sequence length="115" mass="12473">MTFNGAHDEFPAAESHGRSVSSHFKVPAPNVSLFHVSLINFKKPCTVVYNEKEHTTLSLQGSSTVWLSCHSIHLASVSLSICSSSCPLFSPSPGAIPRFQVQSEALVSLDQVNEF</sequence>
<evidence type="ECO:0000313" key="2">
    <source>
        <dbReference type="EMBL" id="EYC30919.1"/>
    </source>
</evidence>
<name>A0A016VTK0_9BILA</name>
<dbReference type="EMBL" id="JARK01001340">
    <property type="protein sequence ID" value="EYC30919.1"/>
    <property type="molecule type" value="Genomic_DNA"/>
</dbReference>
<feature type="compositionally biased region" description="Basic and acidic residues" evidence="1">
    <location>
        <begin position="1"/>
        <end position="10"/>
    </location>
</feature>
<organism evidence="2 3">
    <name type="scientific">Ancylostoma ceylanicum</name>
    <dbReference type="NCBI Taxonomy" id="53326"/>
    <lineage>
        <taxon>Eukaryota</taxon>
        <taxon>Metazoa</taxon>
        <taxon>Ecdysozoa</taxon>
        <taxon>Nematoda</taxon>
        <taxon>Chromadorea</taxon>
        <taxon>Rhabditida</taxon>
        <taxon>Rhabditina</taxon>
        <taxon>Rhabditomorpha</taxon>
        <taxon>Strongyloidea</taxon>
        <taxon>Ancylostomatidae</taxon>
        <taxon>Ancylostomatinae</taxon>
        <taxon>Ancylostoma</taxon>
    </lineage>
</organism>
<dbReference type="Proteomes" id="UP000024635">
    <property type="component" value="Unassembled WGS sequence"/>
</dbReference>
<keyword evidence="3" id="KW-1185">Reference proteome</keyword>
<dbReference type="AlphaFoldDB" id="A0A016VTK0"/>
<reference evidence="3" key="1">
    <citation type="journal article" date="2015" name="Nat. Genet.">
        <title>The genome and transcriptome of the zoonotic hookworm Ancylostoma ceylanicum identify infection-specific gene families.</title>
        <authorList>
            <person name="Schwarz E.M."/>
            <person name="Hu Y."/>
            <person name="Antoshechkin I."/>
            <person name="Miller M.M."/>
            <person name="Sternberg P.W."/>
            <person name="Aroian R.V."/>
        </authorList>
    </citation>
    <scope>NUCLEOTIDE SEQUENCE</scope>
    <source>
        <strain evidence="3">HY135</strain>
    </source>
</reference>
<evidence type="ECO:0000313" key="3">
    <source>
        <dbReference type="Proteomes" id="UP000024635"/>
    </source>
</evidence>
<proteinExistence type="predicted"/>
<comment type="caution">
    <text evidence="2">The sequence shown here is derived from an EMBL/GenBank/DDBJ whole genome shotgun (WGS) entry which is preliminary data.</text>
</comment>
<protein>
    <submittedName>
        <fullName evidence="2">Uncharacterized protein</fullName>
    </submittedName>
</protein>
<accession>A0A016VTK0</accession>
<gene>
    <name evidence="2" type="primary">Acey_s0004.g1849</name>
    <name evidence="2" type="ORF">Y032_0004g1849</name>
</gene>